<evidence type="ECO:0000313" key="1">
    <source>
        <dbReference type="EMBL" id="MFC4351220.1"/>
    </source>
</evidence>
<proteinExistence type="predicted"/>
<dbReference type="RefSeq" id="WP_382421557.1">
    <property type="nucleotide sequence ID" value="NZ_JBHSCW010000003.1"/>
</dbReference>
<accession>A0ABV8UKV9</accession>
<dbReference type="SUPFAM" id="SSF53850">
    <property type="entry name" value="Periplasmic binding protein-like II"/>
    <property type="match status" value="1"/>
</dbReference>
<protein>
    <submittedName>
        <fullName evidence="1">TAXI family TRAP transporter solute-binding subunit</fullName>
    </submittedName>
</protein>
<dbReference type="PANTHER" id="PTHR42941:SF1">
    <property type="entry name" value="SLL1037 PROTEIN"/>
    <property type="match status" value="1"/>
</dbReference>
<evidence type="ECO:0000313" key="2">
    <source>
        <dbReference type="Proteomes" id="UP001595799"/>
    </source>
</evidence>
<sequence length="349" mass="37657">MKHLMVSVATGALVCGLAGTATFESAKAQDDVTELRWATSSTGSSGHRALTSLSQLLNSKTDQFDITVMPTPGAAASVRGFAGGQFDGYYGADVAFHEIANNGGRYEGFADQDHEQELVQSFWAYTLEVGLGVLAEDTDEIQSWQDLDGKPVFTSPAPWDTRAALERAMRAAGVEHEYVELDTGLAAQSLEDGTIEGMIIYTAGETSPSPWIQEALLSADINALNPNEEEMEMLSDAGIETVEVPNDTFDTDIGADAAVLVPFFYGFHVGTNVSEQGVYDMLVTIEENVGELAESDPSFSQVEADMVEMQLRGIRAAGETVPIHPGLAKFLREHDAWNEDWDGRIASMD</sequence>
<dbReference type="Pfam" id="PF16868">
    <property type="entry name" value="NMT1_3"/>
    <property type="match status" value="1"/>
</dbReference>
<dbReference type="Gene3D" id="3.40.190.10">
    <property type="entry name" value="Periplasmic binding protein-like II"/>
    <property type="match status" value="2"/>
</dbReference>
<dbReference type="InterPro" id="IPR011852">
    <property type="entry name" value="TRAP_TAXI"/>
</dbReference>
<gene>
    <name evidence="1" type="ORF">ACFOW6_06640</name>
</gene>
<name>A0ABV8UKV9_9PROT</name>
<keyword evidence="2" id="KW-1185">Reference proteome</keyword>
<dbReference type="Proteomes" id="UP001595799">
    <property type="component" value="Unassembled WGS sequence"/>
</dbReference>
<reference evidence="2" key="1">
    <citation type="journal article" date="2019" name="Int. J. Syst. Evol. Microbiol.">
        <title>The Global Catalogue of Microorganisms (GCM) 10K type strain sequencing project: providing services to taxonomists for standard genome sequencing and annotation.</title>
        <authorList>
            <consortium name="The Broad Institute Genomics Platform"/>
            <consortium name="The Broad Institute Genome Sequencing Center for Infectious Disease"/>
            <person name="Wu L."/>
            <person name="Ma J."/>
        </authorList>
    </citation>
    <scope>NUCLEOTIDE SEQUENCE [LARGE SCALE GENOMIC DNA]</scope>
    <source>
        <strain evidence="2">CECT 8472</strain>
    </source>
</reference>
<dbReference type="EMBL" id="JBHSCW010000003">
    <property type="protein sequence ID" value="MFC4351220.1"/>
    <property type="molecule type" value="Genomic_DNA"/>
</dbReference>
<dbReference type="PANTHER" id="PTHR42941">
    <property type="entry name" value="SLL1037 PROTEIN"/>
    <property type="match status" value="1"/>
</dbReference>
<comment type="caution">
    <text evidence="1">The sequence shown here is derived from an EMBL/GenBank/DDBJ whole genome shotgun (WGS) entry which is preliminary data.</text>
</comment>
<organism evidence="1 2">
    <name type="scientific">Fodinicurvata halophila</name>
    <dbReference type="NCBI Taxonomy" id="1419723"/>
    <lineage>
        <taxon>Bacteria</taxon>
        <taxon>Pseudomonadati</taxon>
        <taxon>Pseudomonadota</taxon>
        <taxon>Alphaproteobacteria</taxon>
        <taxon>Rhodospirillales</taxon>
        <taxon>Rhodovibrionaceae</taxon>
        <taxon>Fodinicurvata</taxon>
    </lineage>
</organism>